<dbReference type="PANTHER" id="PTHR37424">
    <property type="entry name" value="BACTERIOFERRITIN-ASSOCIATED FERREDOXIN"/>
    <property type="match status" value="1"/>
</dbReference>
<dbReference type="InterPro" id="IPR041854">
    <property type="entry name" value="BFD-like_2Fe2S-bd_dom_sf"/>
</dbReference>
<dbReference type="AlphaFoldDB" id="A0A5A7MSI8"/>
<dbReference type="PANTHER" id="PTHR37424:SF1">
    <property type="entry name" value="BACTERIOFERRITIN-ASSOCIATED FERREDOXIN"/>
    <property type="match status" value="1"/>
</dbReference>
<evidence type="ECO:0000256" key="4">
    <source>
        <dbReference type="ARBA" id="ARBA00023014"/>
    </source>
</evidence>
<comment type="caution">
    <text evidence="5">The sequence shown here is derived from an EMBL/GenBank/DDBJ whole genome shotgun (WGS) entry which is preliminary data.</text>
</comment>
<dbReference type="Proteomes" id="UP000322084">
    <property type="component" value="Unassembled WGS sequence"/>
</dbReference>
<sequence>MYVCICNGLTENRVRAAARETGERRCARSLYRHLGCKPQCGLCLSFAKSVISDDDRTPDLTGASPAAI</sequence>
<keyword evidence="4" id="KW-0411">Iron-sulfur</keyword>
<dbReference type="GO" id="GO:0046872">
    <property type="term" value="F:metal ion binding"/>
    <property type="evidence" value="ECO:0007669"/>
    <property type="project" value="UniProtKB-KW"/>
</dbReference>
<dbReference type="EMBL" id="BKCL01000010">
    <property type="protein sequence ID" value="GEQ98911.1"/>
    <property type="molecule type" value="Genomic_DNA"/>
</dbReference>
<proteinExistence type="predicted"/>
<keyword evidence="1" id="KW-0001">2Fe-2S</keyword>
<protein>
    <submittedName>
        <fullName evidence="5">Uncharacterized protein</fullName>
    </submittedName>
</protein>
<organism evidence="5 6">
    <name type="scientific">Iodidimonas gelatinilytica</name>
    <dbReference type="NCBI Taxonomy" id="1236966"/>
    <lineage>
        <taxon>Bacteria</taxon>
        <taxon>Pseudomonadati</taxon>
        <taxon>Pseudomonadota</taxon>
        <taxon>Alphaproteobacteria</taxon>
        <taxon>Iodidimonadales</taxon>
        <taxon>Iodidimonadaceae</taxon>
        <taxon>Iodidimonas</taxon>
    </lineage>
</organism>
<evidence type="ECO:0000256" key="3">
    <source>
        <dbReference type="ARBA" id="ARBA00023004"/>
    </source>
</evidence>
<accession>A0A5A7MSI8</accession>
<evidence type="ECO:0000256" key="1">
    <source>
        <dbReference type="ARBA" id="ARBA00022714"/>
    </source>
</evidence>
<dbReference type="Gene3D" id="1.10.10.1100">
    <property type="entry name" value="BFD-like [2Fe-2S]-binding domain"/>
    <property type="match status" value="1"/>
</dbReference>
<evidence type="ECO:0000256" key="2">
    <source>
        <dbReference type="ARBA" id="ARBA00022723"/>
    </source>
</evidence>
<keyword evidence="2" id="KW-0479">Metal-binding</keyword>
<dbReference type="GO" id="GO:0051537">
    <property type="term" value="F:2 iron, 2 sulfur cluster binding"/>
    <property type="evidence" value="ECO:0007669"/>
    <property type="project" value="UniProtKB-KW"/>
</dbReference>
<evidence type="ECO:0000313" key="6">
    <source>
        <dbReference type="Proteomes" id="UP000322084"/>
    </source>
</evidence>
<gene>
    <name evidence="5" type="ORF">JCM17844_25480</name>
</gene>
<keyword evidence="3" id="KW-0408">Iron</keyword>
<dbReference type="InterPro" id="IPR052371">
    <property type="entry name" value="BFD-associated_ferredoxin"/>
</dbReference>
<evidence type="ECO:0000313" key="5">
    <source>
        <dbReference type="EMBL" id="GEQ98911.1"/>
    </source>
</evidence>
<name>A0A5A7MSI8_9PROT</name>
<reference evidence="5 6" key="1">
    <citation type="submission" date="2019-09" db="EMBL/GenBank/DDBJ databases">
        <title>NBRP : Genome information of microbial organism related human and environment.</title>
        <authorList>
            <person name="Hattori M."/>
            <person name="Oshima K."/>
            <person name="Inaba H."/>
            <person name="Suda W."/>
            <person name="Sakamoto M."/>
            <person name="Iino T."/>
            <person name="Kitahara M."/>
            <person name="Oshida Y."/>
            <person name="Iida T."/>
            <person name="Kudo T."/>
            <person name="Itoh T."/>
            <person name="Ohkuma M."/>
        </authorList>
    </citation>
    <scope>NUCLEOTIDE SEQUENCE [LARGE SCALE GENOMIC DNA]</scope>
    <source>
        <strain evidence="5 6">Hi-2</strain>
    </source>
</reference>